<dbReference type="Proteomes" id="UP000315908">
    <property type="component" value="Unassembled WGS sequence"/>
</dbReference>
<reference evidence="1 2" key="1">
    <citation type="journal article" date="2015" name="Stand. Genomic Sci.">
        <title>Genomic Encyclopedia of Bacterial and Archaeal Type Strains, Phase III: the genomes of soil and plant-associated and newly described type strains.</title>
        <authorList>
            <person name="Whitman W.B."/>
            <person name="Woyke T."/>
            <person name="Klenk H.P."/>
            <person name="Zhou Y."/>
            <person name="Lilburn T.G."/>
            <person name="Beck B.J."/>
            <person name="De Vos P."/>
            <person name="Vandamme P."/>
            <person name="Eisen J.A."/>
            <person name="Garrity G."/>
            <person name="Hugenholtz P."/>
            <person name="Kyrpides N.C."/>
        </authorList>
    </citation>
    <scope>NUCLEOTIDE SEQUENCE [LARGE SCALE GENOMIC DNA]</scope>
    <source>
        <strain evidence="1 2">CGMCC 1.6855</strain>
    </source>
</reference>
<proteinExistence type="predicted"/>
<gene>
    <name evidence="1" type="ORF">IQ31_05206</name>
</gene>
<organism evidence="1 2">
    <name type="scientific">Sphingobacterium siyangense</name>
    <dbReference type="NCBI Taxonomy" id="459529"/>
    <lineage>
        <taxon>Bacteria</taxon>
        <taxon>Pseudomonadati</taxon>
        <taxon>Bacteroidota</taxon>
        <taxon>Sphingobacteriia</taxon>
        <taxon>Sphingobacteriales</taxon>
        <taxon>Sphingobacteriaceae</taxon>
        <taxon>Sphingobacterium</taxon>
    </lineage>
</organism>
<accession>A0A562M538</accession>
<dbReference type="AlphaFoldDB" id="A0A562M538"/>
<sequence>MNSTNDDIGKFDAIYLSFLGKLDFSETPDFKRTKIFLYDAHKT</sequence>
<protein>
    <submittedName>
        <fullName evidence="1">Uncharacterized protein</fullName>
    </submittedName>
</protein>
<name>A0A562M538_9SPHI</name>
<evidence type="ECO:0000313" key="1">
    <source>
        <dbReference type="EMBL" id="TWI14980.1"/>
    </source>
</evidence>
<evidence type="ECO:0000313" key="2">
    <source>
        <dbReference type="Proteomes" id="UP000315908"/>
    </source>
</evidence>
<dbReference type="EMBL" id="VLKR01000046">
    <property type="protein sequence ID" value="TWI14980.1"/>
    <property type="molecule type" value="Genomic_DNA"/>
</dbReference>
<comment type="caution">
    <text evidence="1">The sequence shown here is derived from an EMBL/GenBank/DDBJ whole genome shotgun (WGS) entry which is preliminary data.</text>
</comment>